<keyword evidence="1" id="KW-0863">Zinc-finger</keyword>
<sequence>MFNSLLSDYYHVDVNDGEDLGAESRGANEKFEVITRKTLTRVNLARGASIISLNVSTMESAMFILAHSALSVLDDNTLPIDEDRFRFHSHDDFEANCDLKGDLYDVVGHMKLVNGQTLIKRPILDETEISTTQRVMVHLQSHEYLYLWDQAATEFFKKFMAYENTPTVLLVTTVNPKRLGGTLALSSMSSSRGFMNYDVQPTIDYFNWMGSKPEIQELVNAEVVTKAETMTITEIYAYIKHESAKVAFFECIATIDDVGRDSAWYYIACSGCHTKAIKGPTSLMCPKCGNDNVAGVPQYRAKISVYNNNEQTVFVLLSDTGRELTGKHAAEGSQGRSCSSYGFWVGDGSIDEAAEEASAQKKRVSLQRQAAVTVEAAEDYAQIFESGVNVVGEELAQSGVNVMCKMCFLGESQGSERARRMLSCKSCGKKYNKNCVKSWAQHIDLFHWSSWSCPSCRVCEIPNGLLQDCKSLQNLSLHKNPISMDEFRLMEGLDLEDCPEKESLGHGFYADFTMATRITIPDFITEFICYILQ</sequence>
<accession>A0A8S9P6Z4</accession>
<gene>
    <name evidence="3" type="ORF">F2Q69_00004263</name>
</gene>
<evidence type="ECO:0000313" key="4">
    <source>
        <dbReference type="Proteomes" id="UP000712600"/>
    </source>
</evidence>
<keyword evidence="1" id="KW-0862">Zinc</keyword>
<dbReference type="SUPFAM" id="SSF50249">
    <property type="entry name" value="Nucleic acid-binding proteins"/>
    <property type="match status" value="1"/>
</dbReference>
<dbReference type="PANTHER" id="PTHR47165">
    <property type="entry name" value="OS03G0429900 PROTEIN"/>
    <property type="match status" value="1"/>
</dbReference>
<dbReference type="PANTHER" id="PTHR47165:SF4">
    <property type="entry name" value="OS03G0429900 PROTEIN"/>
    <property type="match status" value="1"/>
</dbReference>
<protein>
    <recommendedName>
        <fullName evidence="2">RING-type domain-containing protein</fullName>
    </recommendedName>
</protein>
<dbReference type="InterPro" id="IPR012340">
    <property type="entry name" value="NA-bd_OB-fold"/>
</dbReference>
<feature type="domain" description="RING-type" evidence="2">
    <location>
        <begin position="404"/>
        <end position="457"/>
    </location>
</feature>
<organism evidence="3 4">
    <name type="scientific">Brassica cretica</name>
    <name type="common">Mustard</name>
    <dbReference type="NCBI Taxonomy" id="69181"/>
    <lineage>
        <taxon>Eukaryota</taxon>
        <taxon>Viridiplantae</taxon>
        <taxon>Streptophyta</taxon>
        <taxon>Embryophyta</taxon>
        <taxon>Tracheophyta</taxon>
        <taxon>Spermatophyta</taxon>
        <taxon>Magnoliopsida</taxon>
        <taxon>eudicotyledons</taxon>
        <taxon>Gunneridae</taxon>
        <taxon>Pentapetalae</taxon>
        <taxon>rosids</taxon>
        <taxon>malvids</taxon>
        <taxon>Brassicales</taxon>
        <taxon>Brassicaceae</taxon>
        <taxon>Brassiceae</taxon>
        <taxon>Brassica</taxon>
    </lineage>
</organism>
<name>A0A8S9P6Z4_BRACR</name>
<reference evidence="3" key="1">
    <citation type="submission" date="2019-12" db="EMBL/GenBank/DDBJ databases">
        <title>Genome sequencing and annotation of Brassica cretica.</title>
        <authorList>
            <person name="Studholme D.J."/>
            <person name="Sarris P."/>
        </authorList>
    </citation>
    <scope>NUCLEOTIDE SEQUENCE</scope>
    <source>
        <strain evidence="3">PFS-109/04</strain>
        <tissue evidence="3">Leaf</tissue>
    </source>
</reference>
<dbReference type="Gene3D" id="3.30.40.10">
    <property type="entry name" value="Zinc/RING finger domain, C3HC4 (zinc finger)"/>
    <property type="match status" value="1"/>
</dbReference>
<dbReference type="InterPro" id="IPR013083">
    <property type="entry name" value="Znf_RING/FYVE/PHD"/>
</dbReference>
<evidence type="ECO:0000259" key="2">
    <source>
        <dbReference type="PROSITE" id="PS50089"/>
    </source>
</evidence>
<dbReference type="Gene3D" id="2.40.50.140">
    <property type="entry name" value="Nucleic acid-binding proteins"/>
    <property type="match status" value="2"/>
</dbReference>
<dbReference type="PROSITE" id="PS50089">
    <property type="entry name" value="ZF_RING_2"/>
    <property type="match status" value="1"/>
</dbReference>
<evidence type="ECO:0000313" key="3">
    <source>
        <dbReference type="EMBL" id="KAF3511856.1"/>
    </source>
</evidence>
<dbReference type="GO" id="GO:0008270">
    <property type="term" value="F:zinc ion binding"/>
    <property type="evidence" value="ECO:0007669"/>
    <property type="project" value="UniProtKB-KW"/>
</dbReference>
<evidence type="ECO:0000256" key="1">
    <source>
        <dbReference type="PROSITE-ProRule" id="PRU00175"/>
    </source>
</evidence>
<dbReference type="AlphaFoldDB" id="A0A8S9P6Z4"/>
<keyword evidence="1" id="KW-0479">Metal-binding</keyword>
<dbReference type="Proteomes" id="UP000712600">
    <property type="component" value="Unassembled WGS sequence"/>
</dbReference>
<dbReference type="EMBL" id="QGKX02001521">
    <property type="protein sequence ID" value="KAF3511856.1"/>
    <property type="molecule type" value="Genomic_DNA"/>
</dbReference>
<comment type="caution">
    <text evidence="3">The sequence shown here is derived from an EMBL/GenBank/DDBJ whole genome shotgun (WGS) entry which is preliminary data.</text>
</comment>
<dbReference type="InterPro" id="IPR001841">
    <property type="entry name" value="Znf_RING"/>
</dbReference>
<proteinExistence type="predicted"/>